<evidence type="ECO:0000313" key="1">
    <source>
        <dbReference type="Proteomes" id="UP000694941"/>
    </source>
</evidence>
<keyword evidence="1" id="KW-1185">Reference proteome</keyword>
<dbReference type="PANTHER" id="PTHR34347:SF1">
    <property type="entry name" value="DNA REPAIR-SCAFFOLDING PROTEIN"/>
    <property type="match status" value="1"/>
</dbReference>
<dbReference type="GeneID" id="106467060"/>
<dbReference type="RefSeq" id="XP_013782829.1">
    <property type="nucleotide sequence ID" value="XM_013927375.2"/>
</dbReference>
<dbReference type="InterPro" id="IPR053054">
    <property type="entry name" value="DNA_repair-scaffolding"/>
</dbReference>
<evidence type="ECO:0000313" key="2">
    <source>
        <dbReference type="RefSeq" id="XP_013782829.1"/>
    </source>
</evidence>
<proteinExistence type="predicted"/>
<name>A0ABM1BIT0_LIMPO</name>
<dbReference type="PANTHER" id="PTHR34347">
    <property type="entry name" value="DNA REPAIR-SCAFFOLDING PROTEIN SPIDR"/>
    <property type="match status" value="1"/>
</dbReference>
<protein>
    <submittedName>
        <fullName evidence="2">Uncharacterized protein LOC106467060</fullName>
    </submittedName>
</protein>
<accession>A0ABM1BIT0</accession>
<dbReference type="Proteomes" id="UP000694941">
    <property type="component" value="Unplaced"/>
</dbReference>
<organism evidence="1 2">
    <name type="scientific">Limulus polyphemus</name>
    <name type="common">Atlantic horseshoe crab</name>
    <dbReference type="NCBI Taxonomy" id="6850"/>
    <lineage>
        <taxon>Eukaryota</taxon>
        <taxon>Metazoa</taxon>
        <taxon>Ecdysozoa</taxon>
        <taxon>Arthropoda</taxon>
        <taxon>Chelicerata</taxon>
        <taxon>Merostomata</taxon>
        <taxon>Xiphosura</taxon>
        <taxon>Limulidae</taxon>
        <taxon>Limulus</taxon>
    </lineage>
</organism>
<reference evidence="2" key="1">
    <citation type="submission" date="2025-08" db="UniProtKB">
        <authorList>
            <consortium name="RefSeq"/>
        </authorList>
    </citation>
    <scope>IDENTIFICATION</scope>
    <source>
        <tissue evidence="2">Muscle</tissue>
    </source>
</reference>
<gene>
    <name evidence="2" type="primary">LOC106467060</name>
</gene>
<sequence length="854" mass="97655">MQESDFCRRVKKRKLKDMVRRNENCVASFSKAKLCQWFEDAESQILEDLEPQFKRKVVLPKIIKTAVRENNKHVARHGWESCNSGFDQVEFYDVQNIKKNRFLQGGFTSRNMNKSLQGQESFPVLKHDLPSRNVQPVYETQVLEKCSDSKIIHNTSVFSESQSVDEKDDDHNISLMSFPQPKSFEKYAVAQDSKGIYQDSSEISSISRMCFQRLDTNKFGSESSTDVLSIYIPEIRFEKPTSINSLQKTPVKPILVSSPQTKSLRPVSDDCSETIPLLSLCENVVQRKRINDIPTCYYKNKLDNLVPFHDAQTIPMNSTCVNDYKRIEDCTELSMPTSSQNINRKLIYCKDKNEAGFEEFKPYTHVPYFQNFINGSGSDNFHLSNFHCDSLNKLSTNFVNKDNSVILYMPPSFNCSLGFFTQKLSDQLTMKVDFNEFSKSLITSPQQNLSKKSFNNFSEKKHLSLISVFSIPSAKEEFFQQKVINTVEKEEFSDISPASENITSTEIVYATEEWNCLSCSSDSSQNELIIDQFESQCISSLGKKEGNELKDSPNVHSFDSQEELISSPLSQHITSSLSQTPPGVTSFPRGSDWLQKVSWQQKTPEKNNDQTILCTHESEKKKKKNLSGGFANKLNKLEAREKSYEAIWWYQKLHSSASVESKEKEKLMLRQTDITGKQMILELKLGTIYSKGGLIWTRCVVASNTSVISQKAALKDKENVDVFPTISNYILFLPVTLSQKLQLLHGSVIKLFSPWLQLDLACFSEPVILCSKFLDVISKLKDQAITDRKEQNTEEITLFKWSCHCRDGSVPAKYCPLYDKTCTKVQTSSEETLRLDNNLFNCQNDDIRPTQKQQ</sequence>